<accession>A0A9P6HCP7</accession>
<dbReference type="PANTHER" id="PTHR46300:SF7">
    <property type="entry name" value="P450, PUTATIVE (EUROFUNG)-RELATED"/>
    <property type="match status" value="1"/>
</dbReference>
<keyword evidence="12" id="KW-1185">Reference proteome</keyword>
<dbReference type="Pfam" id="PF00067">
    <property type="entry name" value="p450"/>
    <property type="match status" value="1"/>
</dbReference>
<dbReference type="PANTHER" id="PTHR46300">
    <property type="entry name" value="P450, PUTATIVE (EUROFUNG)-RELATED-RELATED"/>
    <property type="match status" value="1"/>
</dbReference>
<comment type="similarity">
    <text evidence="3 10">Belongs to the cytochrome P450 family.</text>
</comment>
<dbReference type="InterPro" id="IPR001128">
    <property type="entry name" value="Cyt_P450"/>
</dbReference>
<dbReference type="GO" id="GO:0004497">
    <property type="term" value="F:monooxygenase activity"/>
    <property type="evidence" value="ECO:0007669"/>
    <property type="project" value="UniProtKB-KW"/>
</dbReference>
<dbReference type="InterPro" id="IPR002401">
    <property type="entry name" value="Cyt_P450_E_grp-I"/>
</dbReference>
<keyword evidence="6 10" id="KW-0560">Oxidoreductase</keyword>
<dbReference type="GO" id="GO:0020037">
    <property type="term" value="F:heme binding"/>
    <property type="evidence" value="ECO:0007669"/>
    <property type="project" value="InterPro"/>
</dbReference>
<evidence type="ECO:0000256" key="2">
    <source>
        <dbReference type="ARBA" id="ARBA00005179"/>
    </source>
</evidence>
<dbReference type="InterPro" id="IPR036396">
    <property type="entry name" value="Cyt_P450_sf"/>
</dbReference>
<evidence type="ECO:0000256" key="9">
    <source>
        <dbReference type="PIRSR" id="PIRSR602401-1"/>
    </source>
</evidence>
<reference evidence="11" key="2">
    <citation type="submission" date="2020-11" db="EMBL/GenBank/DDBJ databases">
        <authorList>
            <consortium name="DOE Joint Genome Institute"/>
            <person name="Kuo A."/>
            <person name="Miyauchi S."/>
            <person name="Kiss E."/>
            <person name="Drula E."/>
            <person name="Kohler A."/>
            <person name="Sanchez-Garcia M."/>
            <person name="Andreopoulos B."/>
            <person name="Barry K.W."/>
            <person name="Bonito G."/>
            <person name="Buee M."/>
            <person name="Carver A."/>
            <person name="Chen C."/>
            <person name="Cichocki N."/>
            <person name="Clum A."/>
            <person name="Culley D."/>
            <person name="Crous P.W."/>
            <person name="Fauchery L."/>
            <person name="Girlanda M."/>
            <person name="Hayes R."/>
            <person name="Keri Z."/>
            <person name="Labutti K."/>
            <person name="Lipzen A."/>
            <person name="Lombard V."/>
            <person name="Magnuson J."/>
            <person name="Maillard F."/>
            <person name="Morin E."/>
            <person name="Murat C."/>
            <person name="Nolan M."/>
            <person name="Ohm R."/>
            <person name="Pangilinan J."/>
            <person name="Pereira M."/>
            <person name="Perotto S."/>
            <person name="Peter M."/>
            <person name="Riley R."/>
            <person name="Sitrit Y."/>
            <person name="Stielow B."/>
            <person name="Szollosi G."/>
            <person name="Zifcakova L."/>
            <person name="Stursova M."/>
            <person name="Spatafora J.W."/>
            <person name="Tedersoo L."/>
            <person name="Vaario L.-M."/>
            <person name="Yamada A."/>
            <person name="Yan M."/>
            <person name="Wang P."/>
            <person name="Xu J."/>
            <person name="Bruns T."/>
            <person name="Baldrian P."/>
            <person name="Vilgalys R."/>
            <person name="Henrissat B."/>
            <person name="Grigoriev I.V."/>
            <person name="Hibbett D."/>
            <person name="Nagy L.G."/>
            <person name="Martin F.M."/>
        </authorList>
    </citation>
    <scope>NUCLEOTIDE SEQUENCE</scope>
    <source>
        <strain evidence="11">UH-Tt-Lm1</strain>
    </source>
</reference>
<comment type="cofactor">
    <cofactor evidence="1 9">
        <name>heme</name>
        <dbReference type="ChEBI" id="CHEBI:30413"/>
    </cofactor>
</comment>
<keyword evidence="4 9" id="KW-0349">Heme</keyword>
<dbReference type="Proteomes" id="UP000736335">
    <property type="component" value="Unassembled WGS sequence"/>
</dbReference>
<reference evidence="11" key="1">
    <citation type="journal article" date="2020" name="Nat. Commun.">
        <title>Large-scale genome sequencing of mycorrhizal fungi provides insights into the early evolution of symbiotic traits.</title>
        <authorList>
            <person name="Miyauchi S."/>
            <person name="Kiss E."/>
            <person name="Kuo A."/>
            <person name="Drula E."/>
            <person name="Kohler A."/>
            <person name="Sanchez-Garcia M."/>
            <person name="Morin E."/>
            <person name="Andreopoulos B."/>
            <person name="Barry K.W."/>
            <person name="Bonito G."/>
            <person name="Buee M."/>
            <person name="Carver A."/>
            <person name="Chen C."/>
            <person name="Cichocki N."/>
            <person name="Clum A."/>
            <person name="Culley D."/>
            <person name="Crous P.W."/>
            <person name="Fauchery L."/>
            <person name="Girlanda M."/>
            <person name="Hayes R.D."/>
            <person name="Keri Z."/>
            <person name="LaButti K."/>
            <person name="Lipzen A."/>
            <person name="Lombard V."/>
            <person name="Magnuson J."/>
            <person name="Maillard F."/>
            <person name="Murat C."/>
            <person name="Nolan M."/>
            <person name="Ohm R.A."/>
            <person name="Pangilinan J."/>
            <person name="Pereira M.F."/>
            <person name="Perotto S."/>
            <person name="Peter M."/>
            <person name="Pfister S."/>
            <person name="Riley R."/>
            <person name="Sitrit Y."/>
            <person name="Stielow J.B."/>
            <person name="Szollosi G."/>
            <person name="Zifcakova L."/>
            <person name="Stursova M."/>
            <person name="Spatafora J.W."/>
            <person name="Tedersoo L."/>
            <person name="Vaario L.M."/>
            <person name="Yamada A."/>
            <person name="Yan M."/>
            <person name="Wang P."/>
            <person name="Xu J."/>
            <person name="Bruns T."/>
            <person name="Baldrian P."/>
            <person name="Vilgalys R."/>
            <person name="Dunand C."/>
            <person name="Henrissat B."/>
            <person name="Grigoriev I.V."/>
            <person name="Hibbett D."/>
            <person name="Nagy L.G."/>
            <person name="Martin F.M."/>
        </authorList>
    </citation>
    <scope>NUCLEOTIDE SEQUENCE</scope>
    <source>
        <strain evidence="11">UH-Tt-Lm1</strain>
    </source>
</reference>
<dbReference type="PRINTS" id="PR00463">
    <property type="entry name" value="EP450I"/>
</dbReference>
<keyword evidence="5 9" id="KW-0479">Metal-binding</keyword>
<evidence type="ECO:0000256" key="7">
    <source>
        <dbReference type="ARBA" id="ARBA00023004"/>
    </source>
</evidence>
<dbReference type="Gene3D" id="1.10.630.10">
    <property type="entry name" value="Cytochrome P450"/>
    <property type="match status" value="1"/>
</dbReference>
<evidence type="ECO:0000256" key="3">
    <source>
        <dbReference type="ARBA" id="ARBA00010617"/>
    </source>
</evidence>
<protein>
    <submittedName>
        <fullName evidence="11">Cytochrome P450</fullName>
    </submittedName>
</protein>
<evidence type="ECO:0000256" key="8">
    <source>
        <dbReference type="ARBA" id="ARBA00023033"/>
    </source>
</evidence>
<evidence type="ECO:0000313" key="11">
    <source>
        <dbReference type="EMBL" id="KAF9783309.1"/>
    </source>
</evidence>
<dbReference type="EMBL" id="WIUZ02000010">
    <property type="protein sequence ID" value="KAF9783309.1"/>
    <property type="molecule type" value="Genomic_DNA"/>
</dbReference>
<dbReference type="InterPro" id="IPR017972">
    <property type="entry name" value="Cyt_P450_CS"/>
</dbReference>
<feature type="binding site" description="axial binding residue" evidence="9">
    <location>
        <position position="443"/>
    </location>
    <ligand>
        <name>heme</name>
        <dbReference type="ChEBI" id="CHEBI:30413"/>
    </ligand>
    <ligandPart>
        <name>Fe</name>
        <dbReference type="ChEBI" id="CHEBI:18248"/>
    </ligandPart>
</feature>
<name>A0A9P6HCP7_9AGAM</name>
<dbReference type="GO" id="GO:0016705">
    <property type="term" value="F:oxidoreductase activity, acting on paired donors, with incorporation or reduction of molecular oxygen"/>
    <property type="evidence" value="ECO:0007669"/>
    <property type="project" value="InterPro"/>
</dbReference>
<dbReference type="GO" id="GO:0005506">
    <property type="term" value="F:iron ion binding"/>
    <property type="evidence" value="ECO:0007669"/>
    <property type="project" value="InterPro"/>
</dbReference>
<organism evidence="11 12">
    <name type="scientific">Thelephora terrestris</name>
    <dbReference type="NCBI Taxonomy" id="56493"/>
    <lineage>
        <taxon>Eukaryota</taxon>
        <taxon>Fungi</taxon>
        <taxon>Dikarya</taxon>
        <taxon>Basidiomycota</taxon>
        <taxon>Agaricomycotina</taxon>
        <taxon>Agaricomycetes</taxon>
        <taxon>Thelephorales</taxon>
        <taxon>Thelephoraceae</taxon>
        <taxon>Thelephora</taxon>
    </lineage>
</organism>
<sequence>MSDGTLYIASFCGAISVALIWKWRCRGPKLLFPPGPKGLPLLGNVLDLPKGVPMWRTFTSMSQKYDTEILHVRVLTTDMIILSNYEVVSDLVEKRSSIYSDRPRAPMLDLMGHYSWNIGVIGYGNLWKNSRRLLHEFLNVRAATNFDDYQRKHAQRLLPLLVESPENFSDHIEFTLAALTMEMTYGLNVTSNEDRFLRAAVEAVRSTLRVMVPGAFLVDVIPILKYVPGWFPGAGFKTFARVARGKSDLAVDGPLKHVKELIKSDSGGNASIAWKCLDRTLESANQGFDENVIRAVTATMYMAAVETTVSVLHTFFLTMALNPHVVRKAQEELDSVLGGERLPDFSDQENLPYISAVIKELFRWGCPFPIGVPKRVMEDDAYNGYFIPAGAIIVENVWKMFRDESVYPEPETFDPERFLKDGKLDPSIKDPEQKIFGTGRRICPGRFFAMRAIFLNVTSVLTLFDIGAPKSEKLEAIFNEERLMRIPSPFKCTIRPRSEASLKLMRSVCTAADR</sequence>
<evidence type="ECO:0000256" key="4">
    <source>
        <dbReference type="ARBA" id="ARBA00022617"/>
    </source>
</evidence>
<evidence type="ECO:0000256" key="1">
    <source>
        <dbReference type="ARBA" id="ARBA00001971"/>
    </source>
</evidence>
<dbReference type="AlphaFoldDB" id="A0A9P6HCP7"/>
<dbReference type="SUPFAM" id="SSF48264">
    <property type="entry name" value="Cytochrome P450"/>
    <property type="match status" value="1"/>
</dbReference>
<comment type="caution">
    <text evidence="11">The sequence shown here is derived from an EMBL/GenBank/DDBJ whole genome shotgun (WGS) entry which is preliminary data.</text>
</comment>
<evidence type="ECO:0000313" key="12">
    <source>
        <dbReference type="Proteomes" id="UP000736335"/>
    </source>
</evidence>
<dbReference type="OrthoDB" id="2789670at2759"/>
<dbReference type="CDD" id="cd11065">
    <property type="entry name" value="CYP64-like"/>
    <property type="match status" value="1"/>
</dbReference>
<evidence type="ECO:0000256" key="10">
    <source>
        <dbReference type="RuleBase" id="RU000461"/>
    </source>
</evidence>
<comment type="pathway">
    <text evidence="2">Secondary metabolite biosynthesis.</text>
</comment>
<dbReference type="InterPro" id="IPR050364">
    <property type="entry name" value="Cytochrome_P450_fung"/>
</dbReference>
<proteinExistence type="inferred from homology"/>
<gene>
    <name evidence="11" type="ORF">BJ322DRAFT_1070120</name>
</gene>
<keyword evidence="7 9" id="KW-0408">Iron</keyword>
<dbReference type="PROSITE" id="PS00086">
    <property type="entry name" value="CYTOCHROME_P450"/>
    <property type="match status" value="1"/>
</dbReference>
<evidence type="ECO:0000256" key="5">
    <source>
        <dbReference type="ARBA" id="ARBA00022723"/>
    </source>
</evidence>
<keyword evidence="8 10" id="KW-0503">Monooxygenase</keyword>
<evidence type="ECO:0000256" key="6">
    <source>
        <dbReference type="ARBA" id="ARBA00023002"/>
    </source>
</evidence>